<dbReference type="PANTHER" id="PTHR46358">
    <property type="entry name" value="TONSOKU-LIKE PROTEIN"/>
    <property type="match status" value="1"/>
</dbReference>
<comment type="caution">
    <text evidence="4">The sequence shown here is derived from an EMBL/GenBank/DDBJ whole genome shotgun (WGS) entry which is preliminary data.</text>
</comment>
<protein>
    <submittedName>
        <fullName evidence="4">Uncharacterized protein</fullName>
    </submittedName>
</protein>
<reference evidence="4" key="1">
    <citation type="submission" date="2020-12" db="EMBL/GenBank/DDBJ databases">
        <title>Metabolic potential, ecology and presence of endohyphal bacteria is reflected in genomic diversity of Mucoromycotina.</title>
        <authorList>
            <person name="Muszewska A."/>
            <person name="Okrasinska A."/>
            <person name="Steczkiewicz K."/>
            <person name="Drgas O."/>
            <person name="Orlowska M."/>
            <person name="Perlinska-Lenart U."/>
            <person name="Aleksandrzak-Piekarczyk T."/>
            <person name="Szatraj K."/>
            <person name="Zielenkiewicz U."/>
            <person name="Pilsyk S."/>
            <person name="Malc E."/>
            <person name="Mieczkowski P."/>
            <person name="Kruszewska J.S."/>
            <person name="Biernat P."/>
            <person name="Pawlowska J."/>
        </authorList>
    </citation>
    <scope>NUCLEOTIDE SEQUENCE</scope>
    <source>
        <strain evidence="4">CBS 226.32</strain>
    </source>
</reference>
<evidence type="ECO:0000313" key="4">
    <source>
        <dbReference type="EMBL" id="KAG2215178.1"/>
    </source>
</evidence>
<keyword evidence="2" id="KW-0677">Repeat</keyword>
<sequence>MGKTVTYGIQYTHADNLTEGYKFHLSQYNSYLASNNRIKAAETAFELIEWLEADSAELEEEGEHKFMTIMRKGIDLGRKAVRILEGINYKSLLPRLSDYDSAIKHGTIAINALEELRSMNQGLPKMKSLFQSTYRMLGDIYFMKSNDELASRDADYEHAQHYYQLERDVIDAMTLDDVEDPQEDDIKRLIQSSNFNLGVMESKVYTMYSEGEANLKRAITLAQDLKDYSSEKSAWWELGNLYKRIHQFDLVKECQKREYALVVEHEFTEDQVVCFEERMKFHLFLGEYNECAHLYKKTVDSGTNSIHAYENLFNMVKQVKFAKEQLDSLITGNNMNSSTSALFLEFVEMLQKYDLHRMVIKYIDDNLIALLNTRDFSHLIYAQLLQYKTESQWKLRESSKEDYLKSSNETFDYVEAYFMDSPLNQLYLTKNVFKLRVKIHEYFDQDFQMESCKKVLTEAIKEERMLKQKLENSYTMDITFPEHNRITPVFNKDTKKKIRVKVLLPTILELKIQYDPVPETVQKLMEDIATRCWNGYGIEPIMSHMRTLDHDIYPQDYIRNIIVENDQLIEAIVKGIAKKPPLHIYLNACERLKIELSREIQLKLSKENFTHISLAELCITKEQLAAIQQILQHSSLLQSLNLSSVMLNDDDLAYLLEHANKGLSELYVCNNQLTTKCLKTLSRYRFRTLDLSHNSLGPTLFKLLPKFLETIPSLKQLTLESTDIGKYLDIDDSVKTIYSNHAHKAWTPLWIQIKRISKLELSSITTEAKWHNFDLLSDLPKLSDLNFSFTVASSLDYNFKEFFKWKSQLNHIDFTGCGLGKQDMIVLADSLQNVSKLRKLTLNSNPKIGDADILDISDCGITSISSDYVLQWTIYLKQLDVTQNPKFVLKKQDYEHSFTSLVKLDDNIHSKKSETYLNESSQMSSSIRSTFGLSFQPMQTLPNTPF</sequence>
<dbReference type="InterPro" id="IPR032675">
    <property type="entry name" value="LRR_dom_sf"/>
</dbReference>
<accession>A0A8H7RR72</accession>
<comment type="subcellular location">
    <subcellularLocation>
        <location evidence="1">Nucleus</location>
    </subcellularLocation>
</comment>
<dbReference type="GO" id="GO:0031297">
    <property type="term" value="P:replication fork processing"/>
    <property type="evidence" value="ECO:0007669"/>
    <property type="project" value="TreeGrafter"/>
</dbReference>
<dbReference type="GO" id="GO:0000724">
    <property type="term" value="P:double-strand break repair via homologous recombination"/>
    <property type="evidence" value="ECO:0007669"/>
    <property type="project" value="TreeGrafter"/>
</dbReference>
<dbReference type="EMBL" id="JAEPRC010000012">
    <property type="protein sequence ID" value="KAG2215178.1"/>
    <property type="molecule type" value="Genomic_DNA"/>
</dbReference>
<dbReference type="AlphaFoldDB" id="A0A8H7RR72"/>
<evidence type="ECO:0000256" key="3">
    <source>
        <dbReference type="ARBA" id="ARBA00023242"/>
    </source>
</evidence>
<dbReference type="SUPFAM" id="SSF48452">
    <property type="entry name" value="TPR-like"/>
    <property type="match status" value="1"/>
</dbReference>
<evidence type="ECO:0000256" key="1">
    <source>
        <dbReference type="ARBA" id="ARBA00004123"/>
    </source>
</evidence>
<evidence type="ECO:0000256" key="2">
    <source>
        <dbReference type="ARBA" id="ARBA00022737"/>
    </source>
</evidence>
<organism evidence="4 5">
    <name type="scientific">Mucor plumbeus</name>
    <dbReference type="NCBI Taxonomy" id="97098"/>
    <lineage>
        <taxon>Eukaryota</taxon>
        <taxon>Fungi</taxon>
        <taxon>Fungi incertae sedis</taxon>
        <taxon>Mucoromycota</taxon>
        <taxon>Mucoromycotina</taxon>
        <taxon>Mucoromycetes</taxon>
        <taxon>Mucorales</taxon>
        <taxon>Mucorineae</taxon>
        <taxon>Mucoraceae</taxon>
        <taxon>Mucor</taxon>
    </lineage>
</organism>
<dbReference type="InterPro" id="IPR011990">
    <property type="entry name" value="TPR-like_helical_dom_sf"/>
</dbReference>
<keyword evidence="3" id="KW-0539">Nucleus</keyword>
<dbReference type="OrthoDB" id="78308at2759"/>
<evidence type="ECO:0000313" key="5">
    <source>
        <dbReference type="Proteomes" id="UP000650833"/>
    </source>
</evidence>
<dbReference type="SUPFAM" id="SSF52047">
    <property type="entry name" value="RNI-like"/>
    <property type="match status" value="1"/>
</dbReference>
<dbReference type="InterPro" id="IPR052311">
    <property type="entry name" value="MMS22L-TONSL_complex_comp"/>
</dbReference>
<keyword evidence="5" id="KW-1185">Reference proteome</keyword>
<dbReference type="Gene3D" id="3.80.10.10">
    <property type="entry name" value="Ribonuclease Inhibitor"/>
    <property type="match status" value="1"/>
</dbReference>
<gene>
    <name evidence="4" type="ORF">INT46_001454</name>
</gene>
<proteinExistence type="predicted"/>
<dbReference type="PANTHER" id="PTHR46358:SF1">
    <property type="entry name" value="TONSOKU-LIKE PROTEIN"/>
    <property type="match status" value="1"/>
</dbReference>
<dbReference type="GO" id="GO:0043596">
    <property type="term" value="C:nuclear replication fork"/>
    <property type="evidence" value="ECO:0007669"/>
    <property type="project" value="TreeGrafter"/>
</dbReference>
<name>A0A8H7RR72_9FUNG</name>
<dbReference type="Gene3D" id="1.25.40.10">
    <property type="entry name" value="Tetratricopeptide repeat domain"/>
    <property type="match status" value="1"/>
</dbReference>
<dbReference type="Proteomes" id="UP000650833">
    <property type="component" value="Unassembled WGS sequence"/>
</dbReference>